<name>A0ABP9TRP1_9MICC</name>
<dbReference type="Proteomes" id="UP001501257">
    <property type="component" value="Unassembled WGS sequence"/>
</dbReference>
<keyword evidence="2" id="KW-1185">Reference proteome</keyword>
<accession>A0ABP9TRP1</accession>
<organism evidence="1 2">
    <name type="scientific">Paeniglutamicibacter antarcticus</name>
    <dbReference type="NCBI Taxonomy" id="494023"/>
    <lineage>
        <taxon>Bacteria</taxon>
        <taxon>Bacillati</taxon>
        <taxon>Actinomycetota</taxon>
        <taxon>Actinomycetes</taxon>
        <taxon>Micrococcales</taxon>
        <taxon>Micrococcaceae</taxon>
        <taxon>Paeniglutamicibacter</taxon>
    </lineage>
</organism>
<protein>
    <submittedName>
        <fullName evidence="1">Uncharacterized protein</fullName>
    </submittedName>
</protein>
<sequence length="97" mass="11027">MKLYDHQLNIEGHAVPDPHWTPVTRRLGQRNGKETSIICGKCRTAEYLVFEQIKPVLGGGLEPEAWDVECWCGNCEQFYGMRTPFLELGRFCGPENG</sequence>
<gene>
    <name evidence="1" type="ORF">GCM10025778_30710</name>
</gene>
<dbReference type="EMBL" id="BAABLK010000077">
    <property type="protein sequence ID" value="GAA5228533.1"/>
    <property type="molecule type" value="Genomic_DNA"/>
</dbReference>
<reference evidence="2" key="1">
    <citation type="journal article" date="2019" name="Int. J. Syst. Evol. Microbiol.">
        <title>The Global Catalogue of Microorganisms (GCM) 10K type strain sequencing project: providing services to taxonomists for standard genome sequencing and annotation.</title>
        <authorList>
            <consortium name="The Broad Institute Genomics Platform"/>
            <consortium name="The Broad Institute Genome Sequencing Center for Infectious Disease"/>
            <person name="Wu L."/>
            <person name="Ma J."/>
        </authorList>
    </citation>
    <scope>NUCLEOTIDE SEQUENCE [LARGE SCALE GENOMIC DNA]</scope>
    <source>
        <strain evidence="2">JCM 18952</strain>
    </source>
</reference>
<evidence type="ECO:0000313" key="1">
    <source>
        <dbReference type="EMBL" id="GAA5228533.1"/>
    </source>
</evidence>
<proteinExistence type="predicted"/>
<comment type="caution">
    <text evidence="1">The sequence shown here is derived from an EMBL/GenBank/DDBJ whole genome shotgun (WGS) entry which is preliminary data.</text>
</comment>
<evidence type="ECO:0000313" key="2">
    <source>
        <dbReference type="Proteomes" id="UP001501257"/>
    </source>
</evidence>